<feature type="transmembrane region" description="Helical" evidence="6">
    <location>
        <begin position="208"/>
        <end position="228"/>
    </location>
</feature>
<dbReference type="Gene3D" id="1.20.1250.20">
    <property type="entry name" value="MFS general substrate transporter like domains"/>
    <property type="match status" value="2"/>
</dbReference>
<dbReference type="NCBIfam" id="TIGR00792">
    <property type="entry name" value="gph"/>
    <property type="match status" value="1"/>
</dbReference>
<feature type="transmembrane region" description="Helical" evidence="6">
    <location>
        <begin position="437"/>
        <end position="457"/>
    </location>
</feature>
<feature type="transmembrane region" description="Helical" evidence="6">
    <location>
        <begin position="254"/>
        <end position="282"/>
    </location>
</feature>
<comment type="subcellular location">
    <subcellularLocation>
        <location evidence="1">Cell membrane</location>
        <topology evidence="1">Multi-pass membrane protein</topology>
    </subcellularLocation>
</comment>
<dbReference type="PROSITE" id="PS00872">
    <property type="entry name" value="NA_GALACTOSIDE_SYMP"/>
    <property type="match status" value="1"/>
</dbReference>
<keyword evidence="5 6" id="KW-0472">Membrane</keyword>
<evidence type="ECO:0000256" key="4">
    <source>
        <dbReference type="ARBA" id="ARBA00022989"/>
    </source>
</evidence>
<dbReference type="SUPFAM" id="SSF103473">
    <property type="entry name" value="MFS general substrate transporter"/>
    <property type="match status" value="1"/>
</dbReference>
<keyword evidence="8" id="KW-1185">Reference proteome</keyword>
<accession>A0ABT0R2Y4</accession>
<keyword evidence="4 6" id="KW-1133">Transmembrane helix</keyword>
<evidence type="ECO:0000313" key="7">
    <source>
        <dbReference type="EMBL" id="MCL6424291.1"/>
    </source>
</evidence>
<evidence type="ECO:0000256" key="6">
    <source>
        <dbReference type="SAM" id="Phobius"/>
    </source>
</evidence>
<feature type="transmembrane region" description="Helical" evidence="6">
    <location>
        <begin position="319"/>
        <end position="340"/>
    </location>
</feature>
<feature type="transmembrane region" description="Helical" evidence="6">
    <location>
        <begin position="55"/>
        <end position="82"/>
    </location>
</feature>
<dbReference type="Proteomes" id="UP001203761">
    <property type="component" value="Unassembled WGS sequence"/>
</dbReference>
<dbReference type="Pfam" id="PF13347">
    <property type="entry name" value="MFS_2"/>
    <property type="match status" value="1"/>
</dbReference>
<feature type="transmembrane region" description="Helical" evidence="6">
    <location>
        <begin position="288"/>
        <end position="307"/>
    </location>
</feature>
<dbReference type="PANTHER" id="PTHR11328:SF39">
    <property type="entry name" value="2,3-DIHYDROXYPROPANE-1-SULFONATE EXPORTER-RELATED"/>
    <property type="match status" value="1"/>
</dbReference>
<organism evidence="7 8">
    <name type="scientific">Brachybacterium equifaecis</name>
    <dbReference type="NCBI Taxonomy" id="2910770"/>
    <lineage>
        <taxon>Bacteria</taxon>
        <taxon>Bacillati</taxon>
        <taxon>Actinomycetota</taxon>
        <taxon>Actinomycetes</taxon>
        <taxon>Micrococcales</taxon>
        <taxon>Dermabacteraceae</taxon>
        <taxon>Brachybacterium</taxon>
    </lineage>
</organism>
<evidence type="ECO:0000256" key="3">
    <source>
        <dbReference type="ARBA" id="ARBA00022692"/>
    </source>
</evidence>
<dbReference type="EMBL" id="JAKNCJ010000011">
    <property type="protein sequence ID" value="MCL6424291.1"/>
    <property type="molecule type" value="Genomic_DNA"/>
</dbReference>
<evidence type="ECO:0000256" key="1">
    <source>
        <dbReference type="ARBA" id="ARBA00004651"/>
    </source>
</evidence>
<dbReference type="RefSeq" id="WP_249738371.1">
    <property type="nucleotide sequence ID" value="NZ_JAKNCJ010000011.1"/>
</dbReference>
<dbReference type="InterPro" id="IPR001927">
    <property type="entry name" value="Na/Gal_symport"/>
</dbReference>
<evidence type="ECO:0000256" key="2">
    <source>
        <dbReference type="ARBA" id="ARBA00022475"/>
    </source>
</evidence>
<dbReference type="InterPro" id="IPR036259">
    <property type="entry name" value="MFS_trans_sf"/>
</dbReference>
<feature type="transmembrane region" description="Helical" evidence="6">
    <location>
        <begin position="169"/>
        <end position="188"/>
    </location>
</feature>
<keyword evidence="3 6" id="KW-0812">Transmembrane</keyword>
<comment type="caution">
    <text evidence="7">The sequence shown here is derived from an EMBL/GenBank/DDBJ whole genome shotgun (WGS) entry which is preliminary data.</text>
</comment>
<dbReference type="PANTHER" id="PTHR11328">
    <property type="entry name" value="MAJOR FACILITATOR SUPERFAMILY DOMAIN-CONTAINING PROTEIN"/>
    <property type="match status" value="1"/>
</dbReference>
<name>A0ABT0R2Y4_9MICO</name>
<feature type="transmembrane region" description="Helical" evidence="6">
    <location>
        <begin position="399"/>
        <end position="417"/>
    </location>
</feature>
<feature type="transmembrane region" description="Helical" evidence="6">
    <location>
        <begin position="346"/>
        <end position="366"/>
    </location>
</feature>
<proteinExistence type="predicted"/>
<protein>
    <submittedName>
        <fullName evidence="7">Glycoside-pentoside-hexuronide (GPH):cation symporter</fullName>
    </submittedName>
</protein>
<feature type="transmembrane region" description="Helical" evidence="6">
    <location>
        <begin position="103"/>
        <end position="124"/>
    </location>
</feature>
<reference evidence="7" key="1">
    <citation type="submission" date="2022-02" db="EMBL/GenBank/DDBJ databases">
        <authorList>
            <person name="Lee M."/>
            <person name="Kim S.-J."/>
            <person name="Jung M.-Y."/>
        </authorList>
    </citation>
    <scope>NUCLEOTIDE SEQUENCE</scope>
    <source>
        <strain evidence="7">JHP9</strain>
    </source>
</reference>
<dbReference type="InterPro" id="IPR018043">
    <property type="entry name" value="Na/Gal_symport_CS"/>
</dbReference>
<sequence>MSDSALSAEAEALKAAHPDPREATKRLSFKQVFAYGAGDAGCNVAFAMAGNFLPLYFVTVLGLEASTVATISLVVLLWDAVADVIAGRIVDATMTRWGKFRPFILFGSLPLLIFTVLLFSIPHVGDKTTTALLAAGIYAVWGFCYSMINIPYGSLAPAITQNAADRGKLGAARTYGGQIITLLLVLVISPQIKQHQGDAEALQHSMTITAICFVFLGMALFLTTFFGVRERVFRENPKLTVTQSVQVITNNRPLLFLCLAAVTLLGGMYGMQAVAAFYTAFVLGDPTLFIWLTLAGVSANLIVAPFAPTVIRTIGKRKGYILGCAIGLLGGLGLLFLGGIAFPLALVSYFILSLGLALPGTLMWALEGDTVEYGEWKNHDRAEGATYSVFSFFRKCSQALGRFLSIAFIGWFGFMSGSSDEALANNSSDHVQFGLTLVMAGLPALMCVISACIMWFYPITEKSFAGMVEDLQERHEAARLAEAGAGAPRV</sequence>
<feature type="transmembrane region" description="Helical" evidence="6">
    <location>
        <begin position="130"/>
        <end position="148"/>
    </location>
</feature>
<dbReference type="CDD" id="cd17332">
    <property type="entry name" value="MFS_MelB_like"/>
    <property type="match status" value="1"/>
</dbReference>
<evidence type="ECO:0000256" key="5">
    <source>
        <dbReference type="ARBA" id="ARBA00023136"/>
    </source>
</evidence>
<evidence type="ECO:0000313" key="8">
    <source>
        <dbReference type="Proteomes" id="UP001203761"/>
    </source>
</evidence>
<keyword evidence="2" id="KW-1003">Cell membrane</keyword>
<dbReference type="InterPro" id="IPR039672">
    <property type="entry name" value="MFS_2"/>
</dbReference>
<gene>
    <name evidence="7" type="ORF">Bequi_13045</name>
</gene>